<proteinExistence type="predicted"/>
<gene>
    <name evidence="5" type="ORF">DERYTH_LOCUS3494</name>
</gene>
<feature type="chain" id="PRO_5040451218" evidence="2">
    <location>
        <begin position="19"/>
        <end position="549"/>
    </location>
</feature>
<dbReference type="InterPro" id="IPR015202">
    <property type="entry name" value="GO-like_E_set"/>
</dbReference>
<dbReference type="InterPro" id="IPR013783">
    <property type="entry name" value="Ig-like_fold"/>
</dbReference>
<dbReference type="InterPro" id="IPR037293">
    <property type="entry name" value="Gal_Oxidase_central_sf"/>
</dbReference>
<dbReference type="Pfam" id="PF09118">
    <property type="entry name" value="GO-like_E_set"/>
    <property type="match status" value="1"/>
</dbReference>
<dbReference type="OrthoDB" id="2019572at2759"/>
<protein>
    <submittedName>
        <fullName evidence="5">10211_t:CDS:1</fullName>
    </submittedName>
</protein>
<dbReference type="InterPro" id="IPR009880">
    <property type="entry name" value="Glyoxal_oxidase_N"/>
</dbReference>
<keyword evidence="6" id="KW-1185">Reference proteome</keyword>
<dbReference type="Proteomes" id="UP000789405">
    <property type="component" value="Unassembled WGS sequence"/>
</dbReference>
<evidence type="ECO:0000259" key="3">
    <source>
        <dbReference type="Pfam" id="PF07250"/>
    </source>
</evidence>
<accession>A0A9N9A088</accession>
<keyword evidence="1 2" id="KW-0732">Signal</keyword>
<evidence type="ECO:0000256" key="1">
    <source>
        <dbReference type="ARBA" id="ARBA00022729"/>
    </source>
</evidence>
<dbReference type="EMBL" id="CAJVPY010001236">
    <property type="protein sequence ID" value="CAG8513262.1"/>
    <property type="molecule type" value="Genomic_DNA"/>
</dbReference>
<reference evidence="5" key="1">
    <citation type="submission" date="2021-06" db="EMBL/GenBank/DDBJ databases">
        <authorList>
            <person name="Kallberg Y."/>
            <person name="Tangrot J."/>
            <person name="Rosling A."/>
        </authorList>
    </citation>
    <scope>NUCLEOTIDE SEQUENCE</scope>
    <source>
        <strain evidence="5">MA453B</strain>
    </source>
</reference>
<dbReference type="SUPFAM" id="SSF81296">
    <property type="entry name" value="E set domains"/>
    <property type="match status" value="1"/>
</dbReference>
<dbReference type="AlphaFoldDB" id="A0A9N9A088"/>
<comment type="caution">
    <text evidence="5">The sequence shown here is derived from an EMBL/GenBank/DDBJ whole genome shotgun (WGS) entry which is preliminary data.</text>
</comment>
<dbReference type="PANTHER" id="PTHR32208">
    <property type="entry name" value="SECRETED PROTEIN-RELATED"/>
    <property type="match status" value="1"/>
</dbReference>
<name>A0A9N9A088_9GLOM</name>
<feature type="signal peptide" evidence="2">
    <location>
        <begin position="1"/>
        <end position="18"/>
    </location>
</feature>
<dbReference type="Pfam" id="PF07250">
    <property type="entry name" value="Glyoxal_oxid_N"/>
    <property type="match status" value="1"/>
</dbReference>
<dbReference type="Gene3D" id="2.60.40.10">
    <property type="entry name" value="Immunoglobulins"/>
    <property type="match status" value="1"/>
</dbReference>
<sequence length="549" mass="60822">MKITFLYFLIISLEIIYGVVIPFPDPSIVGEWKEVGKTIVAAMHIVLVRPTKIIIIDKVYPDGRYAFTSEYDLTTGKSRILNLETNTFCSAGSFIENGTLVETGGAEDAFGSKTGLQSVRLFTSCDDDSCDWLEFPEYMEKARWYNTMVTLPDGRVFNIGGTTATIQTTINNHSINNPSYEFFPKESDSVKFQFLIDTMPYNLYPAAFVLPGPPDQTWLYMSANKKAIIWDYIEQKTVKTLSDIPGGPRTFPATGTIFLLPLYYEDNYAAEIVACGGSAGIEPNDKGEKDCARINLALPDPEWVLEPFGDLDSGRLMGDYIHMPDGKVLIVNGAGIGHAGWDSGDITNRQHTASLPQKIPLLYDPKAPHGSRFTRMAEANYIRVYHSTATLIPDGTVFVAGSNPNDQYCDVCEYPTEYRVEIFTPPNLLNGTPRPIIKSIEGMTVFNSIIPIQTTYGETVKILIDLDDPTAIITAALINHGFATHSQHMSARYVSLQIKSQTLTPSGYAIDVILPPHPNIMPPGRHLYIYVLNKGTPANTAIEINLKRS</sequence>
<dbReference type="Gene3D" id="2.130.10.80">
    <property type="entry name" value="Galactose oxidase/kelch, beta-propeller"/>
    <property type="match status" value="1"/>
</dbReference>
<dbReference type="InterPro" id="IPR014756">
    <property type="entry name" value="Ig_E-set"/>
</dbReference>
<feature type="domain" description="Galactose oxidase-like Early set" evidence="4">
    <location>
        <begin position="451"/>
        <end position="539"/>
    </location>
</feature>
<evidence type="ECO:0000259" key="4">
    <source>
        <dbReference type="Pfam" id="PF09118"/>
    </source>
</evidence>
<dbReference type="SUPFAM" id="SSF50965">
    <property type="entry name" value="Galactose oxidase, central domain"/>
    <property type="match status" value="1"/>
</dbReference>
<dbReference type="PANTHER" id="PTHR32208:SF21">
    <property type="entry name" value="LOW QUALITY PROTEIN: ALDEHYDE OXIDASE GLOX-LIKE"/>
    <property type="match status" value="1"/>
</dbReference>
<evidence type="ECO:0000313" key="5">
    <source>
        <dbReference type="EMBL" id="CAG8513262.1"/>
    </source>
</evidence>
<dbReference type="InterPro" id="IPR011043">
    <property type="entry name" value="Gal_Oxase/kelch_b-propeller"/>
</dbReference>
<feature type="domain" description="Glyoxal oxidase N-terminal" evidence="3">
    <location>
        <begin position="65"/>
        <end position="426"/>
    </location>
</feature>
<organism evidence="5 6">
    <name type="scientific">Dentiscutata erythropus</name>
    <dbReference type="NCBI Taxonomy" id="1348616"/>
    <lineage>
        <taxon>Eukaryota</taxon>
        <taxon>Fungi</taxon>
        <taxon>Fungi incertae sedis</taxon>
        <taxon>Mucoromycota</taxon>
        <taxon>Glomeromycotina</taxon>
        <taxon>Glomeromycetes</taxon>
        <taxon>Diversisporales</taxon>
        <taxon>Gigasporaceae</taxon>
        <taxon>Dentiscutata</taxon>
    </lineage>
</organism>
<evidence type="ECO:0000256" key="2">
    <source>
        <dbReference type="SAM" id="SignalP"/>
    </source>
</evidence>
<evidence type="ECO:0000313" key="6">
    <source>
        <dbReference type="Proteomes" id="UP000789405"/>
    </source>
</evidence>